<evidence type="ECO:0000313" key="1">
    <source>
        <dbReference type="EMBL" id="KAJ8432733.1"/>
    </source>
</evidence>
<protein>
    <submittedName>
        <fullName evidence="1">Uncharacterized protein</fullName>
    </submittedName>
</protein>
<sequence length="163" mass="17877">MDSQQISGPLCRRPKAQKPSNCSKRIRSFRLGFRELRLADFGLLGFRVAARVGECEVVVDQVIRSIGGRRCWWPVRFGGGSKGLLARLWFAIGPFRVPASGRRWWRLGGGGPRLPDRGEVVGGGGRRTDCAGVILSAAERGTQVALQNSSKCWQKLANANLKT</sequence>
<name>A0A9Q1Q8D1_9CARY</name>
<dbReference type="AlphaFoldDB" id="A0A9Q1Q8D1"/>
<dbReference type="Proteomes" id="UP001153076">
    <property type="component" value="Unassembled WGS sequence"/>
</dbReference>
<reference evidence="1" key="1">
    <citation type="submission" date="2022-04" db="EMBL/GenBank/DDBJ databases">
        <title>Carnegiea gigantea Genome sequencing and assembly v2.</title>
        <authorList>
            <person name="Copetti D."/>
            <person name="Sanderson M.J."/>
            <person name="Burquez A."/>
            <person name="Wojciechowski M.F."/>
        </authorList>
    </citation>
    <scope>NUCLEOTIDE SEQUENCE</scope>
    <source>
        <strain evidence="1">SGP5-SGP5p</strain>
        <tissue evidence="1">Aerial part</tissue>
    </source>
</reference>
<evidence type="ECO:0000313" key="2">
    <source>
        <dbReference type="Proteomes" id="UP001153076"/>
    </source>
</evidence>
<comment type="caution">
    <text evidence="1">The sequence shown here is derived from an EMBL/GenBank/DDBJ whole genome shotgun (WGS) entry which is preliminary data.</text>
</comment>
<gene>
    <name evidence="1" type="ORF">Cgig2_015651</name>
</gene>
<proteinExistence type="predicted"/>
<keyword evidence="2" id="KW-1185">Reference proteome</keyword>
<dbReference type="EMBL" id="JAKOGI010000586">
    <property type="protein sequence ID" value="KAJ8432733.1"/>
    <property type="molecule type" value="Genomic_DNA"/>
</dbReference>
<accession>A0A9Q1Q8D1</accession>
<organism evidence="1 2">
    <name type="scientific">Carnegiea gigantea</name>
    <dbReference type="NCBI Taxonomy" id="171969"/>
    <lineage>
        <taxon>Eukaryota</taxon>
        <taxon>Viridiplantae</taxon>
        <taxon>Streptophyta</taxon>
        <taxon>Embryophyta</taxon>
        <taxon>Tracheophyta</taxon>
        <taxon>Spermatophyta</taxon>
        <taxon>Magnoliopsida</taxon>
        <taxon>eudicotyledons</taxon>
        <taxon>Gunneridae</taxon>
        <taxon>Pentapetalae</taxon>
        <taxon>Caryophyllales</taxon>
        <taxon>Cactineae</taxon>
        <taxon>Cactaceae</taxon>
        <taxon>Cactoideae</taxon>
        <taxon>Echinocereeae</taxon>
        <taxon>Carnegiea</taxon>
    </lineage>
</organism>